<accession>F5RHG3</accession>
<keyword evidence="7 8" id="KW-0472">Membrane</keyword>
<dbReference type="Pfam" id="PF11984">
    <property type="entry name" value="DUF3485"/>
    <property type="match status" value="1"/>
</dbReference>
<evidence type="ECO:0000313" key="10">
    <source>
        <dbReference type="EMBL" id="EGK69792.1"/>
    </source>
</evidence>
<evidence type="ECO:0000256" key="8">
    <source>
        <dbReference type="SAM" id="Phobius"/>
    </source>
</evidence>
<dbReference type="GO" id="GO:0008233">
    <property type="term" value="F:peptidase activity"/>
    <property type="evidence" value="ECO:0007669"/>
    <property type="project" value="UniProtKB-KW"/>
</dbReference>
<gene>
    <name evidence="10" type="ORF">METUNv1_03757</name>
</gene>
<keyword evidence="11" id="KW-1185">Reference proteome</keyword>
<comment type="subcellular location">
    <subcellularLocation>
        <location evidence="1">Cell membrane</location>
        <topology evidence="1">Multi-pass membrane protein</topology>
    </subcellularLocation>
</comment>
<evidence type="ECO:0000256" key="1">
    <source>
        <dbReference type="ARBA" id="ARBA00004651"/>
    </source>
</evidence>
<dbReference type="InterPro" id="IPR019127">
    <property type="entry name" value="Exosortase"/>
</dbReference>
<evidence type="ECO:0000256" key="3">
    <source>
        <dbReference type="ARBA" id="ARBA00022670"/>
    </source>
</evidence>
<evidence type="ECO:0000256" key="7">
    <source>
        <dbReference type="ARBA" id="ARBA00023136"/>
    </source>
</evidence>
<feature type="transmembrane region" description="Helical" evidence="8">
    <location>
        <begin position="265"/>
        <end position="286"/>
    </location>
</feature>
<evidence type="ECO:0000256" key="2">
    <source>
        <dbReference type="ARBA" id="ARBA00022475"/>
    </source>
</evidence>
<comment type="caution">
    <text evidence="10">The sequence shown here is derived from an EMBL/GenBank/DDBJ whole genome shotgun (WGS) entry which is preliminary data.</text>
</comment>
<proteinExistence type="predicted"/>
<feature type="domain" description="Methanolan biosynthesis EpsI" evidence="9">
    <location>
        <begin position="320"/>
        <end position="510"/>
    </location>
</feature>
<dbReference type="Proteomes" id="UP000005019">
    <property type="component" value="Unassembled WGS sequence"/>
</dbReference>
<dbReference type="NCBIfam" id="TIGR04178">
    <property type="entry name" value="exo_archaeo"/>
    <property type="match status" value="1"/>
</dbReference>
<dbReference type="NCBIfam" id="TIGR03109">
    <property type="entry name" value="exosort_XrtA"/>
    <property type="match status" value="1"/>
</dbReference>
<feature type="transmembrane region" description="Helical" evidence="8">
    <location>
        <begin position="200"/>
        <end position="219"/>
    </location>
</feature>
<dbReference type="Pfam" id="PF09721">
    <property type="entry name" value="Exosortase_EpsH"/>
    <property type="match status" value="1"/>
</dbReference>
<sequence length="516" mass="57301">MERPTMYTPTSSMPVAEQRPDAAWRVAGATFLLLFALLLCLYLDTAASMAQIWWRSETFAHGLIVPPIFLWLVWRKRGALAAHVPRPSALGLVGLTLSFAAWTVADMAGVQVVRQLAFVAAIPSLVVAVLGWRIAWVIAYPLAFLFLGVPMGENLMLPLMNYTADFTVASLQLLGFPVYREGTFFELPSGSWSVIEACSGLRYLIASLTVGALYAYLSYRSIWRRAAFIVASVAVPVVANGFRALMIVLLAHYSDMKLATGVDHIIYGWVFFGIIMLLLFWVGSFWQESEAPDAPPAAGAGSLRTLSLPRLLVTALLASGLFGLPLMYARHLAQQPLPEPPAMALPATLEGGWQRDGRVTLTDWRPTFQNPDRQSTLQYRRGDEVVVVHLAWYGRQRQDAELINSRNFMIEQEHEVWSNVGEQVVDMAQHPVRETRLRSSALRLLIHDWFVVGRVPTVSTVRAKLLFARSQLLEGEDSGYAVVLWTPQQGEDPAARARLQAFANGLDAPLRQAMQP</sequence>
<dbReference type="AlphaFoldDB" id="F5RHG3"/>
<evidence type="ECO:0000313" key="11">
    <source>
        <dbReference type="Proteomes" id="UP000005019"/>
    </source>
</evidence>
<dbReference type="InterPro" id="IPR017540">
    <property type="entry name" value="Exosortase-1"/>
</dbReference>
<evidence type="ECO:0000259" key="9">
    <source>
        <dbReference type="Pfam" id="PF11984"/>
    </source>
</evidence>
<keyword evidence="6 8" id="KW-1133">Transmembrane helix</keyword>
<dbReference type="InterPro" id="IPR014263">
    <property type="entry name" value="Methanolan_biosynth_EpsI"/>
</dbReference>
<feature type="transmembrane region" description="Helical" evidence="8">
    <location>
        <begin position="117"/>
        <end position="147"/>
    </location>
</feature>
<feature type="transmembrane region" description="Helical" evidence="8">
    <location>
        <begin position="59"/>
        <end position="75"/>
    </location>
</feature>
<dbReference type="eggNOG" id="COG1269">
    <property type="taxonomic scope" value="Bacteria"/>
</dbReference>
<dbReference type="GO" id="GO:0006508">
    <property type="term" value="P:proteolysis"/>
    <property type="evidence" value="ECO:0007669"/>
    <property type="project" value="UniProtKB-KW"/>
</dbReference>
<reference evidence="10 11" key="1">
    <citation type="journal article" date="2011" name="J. Bacteriol.">
        <title>Genome sequence of Methyloversatilis universalis FAM5T, a methylotrophic representative of the order Rhodocyclales.</title>
        <authorList>
            <person name="Kittichotirat W."/>
            <person name="Good N.M."/>
            <person name="Hall R."/>
            <person name="Bringel F."/>
            <person name="Lajus A."/>
            <person name="Medigue C."/>
            <person name="Smalley N.E."/>
            <person name="Beck D."/>
            <person name="Bumgarner R."/>
            <person name="Vuilleumier S."/>
            <person name="Kalyuzhnaya M.G."/>
        </authorList>
    </citation>
    <scope>NUCLEOTIDE SEQUENCE [LARGE SCALE GENOMIC DNA]</scope>
    <source>
        <strain evidence="11">ATCC BAA-1314 / JCM 13912 / FAM5</strain>
    </source>
</reference>
<dbReference type="InterPro" id="IPR013426">
    <property type="entry name" value="EpsH-like"/>
</dbReference>
<protein>
    <recommendedName>
        <fullName evidence="9">Methanolan biosynthesis EpsI domain-containing protein</fullName>
    </recommendedName>
</protein>
<name>F5RHG3_METUF</name>
<feature type="transmembrane region" description="Helical" evidence="8">
    <location>
        <begin position="307"/>
        <end position="328"/>
    </location>
</feature>
<evidence type="ECO:0000256" key="4">
    <source>
        <dbReference type="ARBA" id="ARBA00022692"/>
    </source>
</evidence>
<keyword evidence="4 8" id="KW-0812">Transmembrane</keyword>
<dbReference type="NCBIfam" id="TIGR02602">
    <property type="entry name" value="8TM_EpsH"/>
    <property type="match status" value="1"/>
</dbReference>
<keyword evidence="2" id="KW-1003">Cell membrane</keyword>
<feature type="transmembrane region" description="Helical" evidence="8">
    <location>
        <begin position="226"/>
        <end position="253"/>
    </location>
</feature>
<dbReference type="NCBIfam" id="TIGR02914">
    <property type="entry name" value="EpsI_fam"/>
    <property type="match status" value="1"/>
</dbReference>
<keyword evidence="3" id="KW-0645">Protease</keyword>
<feature type="transmembrane region" description="Helical" evidence="8">
    <location>
        <begin position="87"/>
        <end position="105"/>
    </location>
</feature>
<organism evidence="10 11">
    <name type="scientific">Methyloversatilis universalis (strain ATCC BAA-1314 / DSM 25237 / JCM 13912 / CCUG 52030 / FAM5)</name>
    <dbReference type="NCBI Taxonomy" id="1000565"/>
    <lineage>
        <taxon>Bacteria</taxon>
        <taxon>Pseudomonadati</taxon>
        <taxon>Pseudomonadota</taxon>
        <taxon>Betaproteobacteria</taxon>
        <taxon>Nitrosomonadales</taxon>
        <taxon>Sterolibacteriaceae</taxon>
        <taxon>Methyloversatilis</taxon>
    </lineage>
</organism>
<dbReference type="EMBL" id="AFHG01000059">
    <property type="protein sequence ID" value="EGK69792.1"/>
    <property type="molecule type" value="Genomic_DNA"/>
</dbReference>
<evidence type="ECO:0000256" key="5">
    <source>
        <dbReference type="ARBA" id="ARBA00022801"/>
    </source>
</evidence>
<dbReference type="STRING" id="1000565.METUNv1_03757"/>
<keyword evidence="5" id="KW-0378">Hydrolase</keyword>
<dbReference type="GO" id="GO:0005886">
    <property type="term" value="C:plasma membrane"/>
    <property type="evidence" value="ECO:0007669"/>
    <property type="project" value="UniProtKB-SubCell"/>
</dbReference>
<evidence type="ECO:0000256" key="6">
    <source>
        <dbReference type="ARBA" id="ARBA00022989"/>
    </source>
</evidence>
<dbReference type="InterPro" id="IPR026392">
    <property type="entry name" value="Exo/Archaeosortase_dom"/>
</dbReference>